<evidence type="ECO:0000313" key="1">
    <source>
        <dbReference type="EMBL" id="KAL1530958.1"/>
    </source>
</evidence>
<dbReference type="InterPro" id="IPR023375">
    <property type="entry name" value="ADC_dom_sf"/>
</dbReference>
<dbReference type="EMBL" id="JBGBPQ010000001">
    <property type="protein sequence ID" value="KAL1530958.1"/>
    <property type="molecule type" value="Genomic_DNA"/>
</dbReference>
<keyword evidence="2" id="KW-1185">Reference proteome</keyword>
<gene>
    <name evidence="1" type="ORF">AB1Y20_001849</name>
</gene>
<evidence type="ECO:0000313" key="2">
    <source>
        <dbReference type="Proteomes" id="UP001515480"/>
    </source>
</evidence>
<name>A0AB34K8Z7_PRYPA</name>
<dbReference type="Gene3D" id="2.40.400.10">
    <property type="entry name" value="Acetoacetate decarboxylase-like"/>
    <property type="match status" value="1"/>
</dbReference>
<sequence length="273" mass="29293">MHLFTLLLLPPAHSLHLSPPYHPPSLLRPAPTIRRHARRTPPLRLAEANGVDPAFPYRFEGRLWFRPALVRAPTELPEGLAALSLFGWTVGGVVALEYDISPVGPYLEYVTMGSLVTKRGALGQWGSDLYVSTAAAEEVCRRVWGVPAQHAHIAFANTSAPLRVELPPRAAACRAEVSVAGWAAVRTAAPSAARRGGLRVLWTPRLKALWAPLVPLPAAPRQLQLHALRLSAGSVRLVSCGQPPSDALGVPLGVGLTVDALRIEIGPQLDEGL</sequence>
<organism evidence="1 2">
    <name type="scientific">Prymnesium parvum</name>
    <name type="common">Toxic golden alga</name>
    <dbReference type="NCBI Taxonomy" id="97485"/>
    <lineage>
        <taxon>Eukaryota</taxon>
        <taxon>Haptista</taxon>
        <taxon>Haptophyta</taxon>
        <taxon>Prymnesiophyceae</taxon>
        <taxon>Prymnesiales</taxon>
        <taxon>Prymnesiaceae</taxon>
        <taxon>Prymnesium</taxon>
    </lineage>
</organism>
<evidence type="ECO:0008006" key="3">
    <source>
        <dbReference type="Google" id="ProtNLM"/>
    </source>
</evidence>
<reference evidence="1 2" key="1">
    <citation type="journal article" date="2024" name="Science">
        <title>Giant polyketide synthase enzymes in the biosynthesis of giant marine polyether toxins.</title>
        <authorList>
            <person name="Fallon T.R."/>
            <person name="Shende V.V."/>
            <person name="Wierzbicki I.H."/>
            <person name="Pendleton A.L."/>
            <person name="Watervoot N.F."/>
            <person name="Auber R.P."/>
            <person name="Gonzalez D.J."/>
            <person name="Wisecaver J.H."/>
            <person name="Moore B.S."/>
        </authorList>
    </citation>
    <scope>NUCLEOTIDE SEQUENCE [LARGE SCALE GENOMIC DNA]</scope>
    <source>
        <strain evidence="1 2">12B1</strain>
    </source>
</reference>
<protein>
    <recommendedName>
        <fullName evidence="3">Acetoacetate decarboxylase</fullName>
    </recommendedName>
</protein>
<accession>A0AB34K8Z7</accession>
<comment type="caution">
    <text evidence="1">The sequence shown here is derived from an EMBL/GenBank/DDBJ whole genome shotgun (WGS) entry which is preliminary data.</text>
</comment>
<dbReference type="Proteomes" id="UP001515480">
    <property type="component" value="Unassembled WGS sequence"/>
</dbReference>
<dbReference type="SUPFAM" id="SSF160104">
    <property type="entry name" value="Acetoacetate decarboxylase-like"/>
    <property type="match status" value="1"/>
</dbReference>
<proteinExistence type="predicted"/>
<dbReference type="AlphaFoldDB" id="A0AB34K8Z7"/>